<keyword evidence="5 8" id="KW-1133">Transmembrane helix</keyword>
<dbReference type="InterPro" id="IPR050879">
    <property type="entry name" value="Acyltransferase_3"/>
</dbReference>
<dbReference type="PANTHER" id="PTHR23028">
    <property type="entry name" value="ACETYLTRANSFERASE"/>
    <property type="match status" value="1"/>
</dbReference>
<dbReference type="Proteomes" id="UP000309788">
    <property type="component" value="Unassembled WGS sequence"/>
</dbReference>
<keyword evidence="3 11" id="KW-0808">Transferase</keyword>
<evidence type="ECO:0000256" key="3">
    <source>
        <dbReference type="ARBA" id="ARBA00022679"/>
    </source>
</evidence>
<feature type="domain" description="SGNH" evidence="10">
    <location>
        <begin position="405"/>
        <end position="606"/>
    </location>
</feature>
<dbReference type="Pfam" id="PF19040">
    <property type="entry name" value="SGNH"/>
    <property type="match status" value="1"/>
</dbReference>
<feature type="transmembrane region" description="Helical" evidence="8">
    <location>
        <begin position="282"/>
        <end position="304"/>
    </location>
</feature>
<dbReference type="Gene3D" id="3.40.50.1110">
    <property type="entry name" value="SGNH hydrolase"/>
    <property type="match status" value="1"/>
</dbReference>
<protein>
    <submittedName>
        <fullName evidence="11">Acyltransferase</fullName>
    </submittedName>
</protein>
<feature type="transmembrane region" description="Helical" evidence="8">
    <location>
        <begin position="170"/>
        <end position="189"/>
    </location>
</feature>
<feature type="transmembrane region" description="Helical" evidence="8">
    <location>
        <begin position="77"/>
        <end position="97"/>
    </location>
</feature>
<dbReference type="GO" id="GO:0009103">
    <property type="term" value="P:lipopolysaccharide biosynthetic process"/>
    <property type="evidence" value="ECO:0007669"/>
    <property type="project" value="TreeGrafter"/>
</dbReference>
<reference evidence="11 12" key="1">
    <citation type="submission" date="2019-05" db="EMBL/GenBank/DDBJ databases">
        <authorList>
            <person name="Qu J.-H."/>
        </authorList>
    </citation>
    <scope>NUCLEOTIDE SEQUENCE [LARGE SCALE GENOMIC DNA]</scope>
    <source>
        <strain evidence="11 12">Z12</strain>
    </source>
</reference>
<dbReference type="Pfam" id="PF01757">
    <property type="entry name" value="Acyl_transf_3"/>
    <property type="match status" value="1"/>
</dbReference>
<feature type="domain" description="Acyltransferase 3" evidence="9">
    <location>
        <begin position="10"/>
        <end position="326"/>
    </location>
</feature>
<name>A0A5R9KCC4_9BACT</name>
<dbReference type="PANTHER" id="PTHR23028:SF53">
    <property type="entry name" value="ACYL_TRANSF_3 DOMAIN-CONTAINING PROTEIN"/>
    <property type="match status" value="1"/>
</dbReference>
<keyword evidence="7 11" id="KW-0012">Acyltransferase</keyword>
<feature type="transmembrane region" description="Helical" evidence="8">
    <location>
        <begin position="251"/>
        <end position="270"/>
    </location>
</feature>
<keyword evidence="12" id="KW-1185">Reference proteome</keyword>
<evidence type="ECO:0000313" key="11">
    <source>
        <dbReference type="EMBL" id="TLU92408.1"/>
    </source>
</evidence>
<evidence type="ECO:0000256" key="4">
    <source>
        <dbReference type="ARBA" id="ARBA00022692"/>
    </source>
</evidence>
<proteinExistence type="predicted"/>
<evidence type="ECO:0000256" key="1">
    <source>
        <dbReference type="ARBA" id="ARBA00004651"/>
    </source>
</evidence>
<dbReference type="GO" id="GO:0016747">
    <property type="term" value="F:acyltransferase activity, transferring groups other than amino-acyl groups"/>
    <property type="evidence" value="ECO:0007669"/>
    <property type="project" value="InterPro"/>
</dbReference>
<feature type="transmembrane region" description="Helical" evidence="8">
    <location>
        <begin position="340"/>
        <end position="359"/>
    </location>
</feature>
<dbReference type="InterPro" id="IPR036514">
    <property type="entry name" value="SGNH_hydro_sf"/>
</dbReference>
<gene>
    <name evidence="11" type="ORF">FEM55_16945</name>
</gene>
<feature type="transmembrane region" description="Helical" evidence="8">
    <location>
        <begin position="310"/>
        <end position="328"/>
    </location>
</feature>
<feature type="transmembrane region" description="Helical" evidence="8">
    <location>
        <begin position="36"/>
        <end position="56"/>
    </location>
</feature>
<evidence type="ECO:0000256" key="5">
    <source>
        <dbReference type="ARBA" id="ARBA00022989"/>
    </source>
</evidence>
<dbReference type="AlphaFoldDB" id="A0A5R9KCC4"/>
<feature type="transmembrane region" description="Helical" evidence="8">
    <location>
        <begin position="195"/>
        <end position="215"/>
    </location>
</feature>
<keyword evidence="2" id="KW-1003">Cell membrane</keyword>
<organism evidence="11 12">
    <name type="scientific">Dyadobacter sediminis</name>
    <dbReference type="NCBI Taxonomy" id="1493691"/>
    <lineage>
        <taxon>Bacteria</taxon>
        <taxon>Pseudomonadati</taxon>
        <taxon>Bacteroidota</taxon>
        <taxon>Cytophagia</taxon>
        <taxon>Cytophagales</taxon>
        <taxon>Spirosomataceae</taxon>
        <taxon>Dyadobacter</taxon>
    </lineage>
</organism>
<comment type="caution">
    <text evidence="11">The sequence shown here is derived from an EMBL/GenBank/DDBJ whole genome shotgun (WGS) entry which is preliminary data.</text>
</comment>
<evidence type="ECO:0000256" key="6">
    <source>
        <dbReference type="ARBA" id="ARBA00023136"/>
    </source>
</evidence>
<accession>A0A5R9KCC4</accession>
<dbReference type="OrthoDB" id="9796461at2"/>
<evidence type="ECO:0000259" key="9">
    <source>
        <dbReference type="Pfam" id="PF01757"/>
    </source>
</evidence>
<sequence>MNNSKLSFRYDINALRAIAILGVLFFHYKVELLTGGFAGVDVFFVISGYLMSRIIFNSINKNEFSFLDYYGKRLKRIAPALLFLVLILSIVCFFFYLPEEYKRNQKNAAASLLFLSNFLYWKSSNYFDAASDTNILLHTWSLSVEWQFYLIYPVILLILNKIFKNKSVYFIFFTGTTIALFVVSVIASIKEPTASFYLFPTRSWEMLFGGVAFFSEGFIKDYKWRKAIAIAGYAAIFACFLLLNTSMLWPGMYTMIPVLATYLVIVANYNDFGIIRHTVIQFIGKISYSLYLWHWPIFVIAMYFGVSVNVQSILVFTALATTLAYLSFKYVESVEIRNSQTILAVATVFVIATSALSYFNTNHTLFKDKTLEIADYSKNHPYDTKNRLSVGNCFVSSGKSSKEYNKEECLCIEKNKKNVLLIGDSHAAHLFGSLEESLSKNGINLLKAAESGDLPTVENNHNGRNRDIINFIYHDFIKNNADKIDGVIISAVWSKDDSNTPEQVLGYIKNTIDYCNKYNIKVMVIGESETYNIPYPSIAAKEYEYESEESEKYLISSSYTFDNYLSENLKPYYVRIINMDSFPPLSKENTPYMFDENHFTKYGADLTINKILSDPISKSFFGLGNGNVLATN</sequence>
<evidence type="ECO:0000256" key="8">
    <source>
        <dbReference type="SAM" id="Phobius"/>
    </source>
</evidence>
<feature type="transmembrane region" description="Helical" evidence="8">
    <location>
        <begin position="227"/>
        <end position="245"/>
    </location>
</feature>
<dbReference type="GO" id="GO:0016788">
    <property type="term" value="F:hydrolase activity, acting on ester bonds"/>
    <property type="evidence" value="ECO:0007669"/>
    <property type="project" value="UniProtKB-ARBA"/>
</dbReference>
<feature type="transmembrane region" description="Helical" evidence="8">
    <location>
        <begin position="12"/>
        <end position="30"/>
    </location>
</feature>
<dbReference type="InterPro" id="IPR043968">
    <property type="entry name" value="SGNH"/>
</dbReference>
<dbReference type="InterPro" id="IPR002656">
    <property type="entry name" value="Acyl_transf_3_dom"/>
</dbReference>
<feature type="transmembrane region" description="Helical" evidence="8">
    <location>
        <begin position="146"/>
        <end position="163"/>
    </location>
</feature>
<evidence type="ECO:0000259" key="10">
    <source>
        <dbReference type="Pfam" id="PF19040"/>
    </source>
</evidence>
<keyword evidence="6 8" id="KW-0472">Membrane</keyword>
<keyword evidence="4 8" id="KW-0812">Transmembrane</keyword>
<dbReference type="RefSeq" id="WP_138282517.1">
    <property type="nucleotide sequence ID" value="NZ_BMGE01000003.1"/>
</dbReference>
<dbReference type="SUPFAM" id="SSF52266">
    <property type="entry name" value="SGNH hydrolase"/>
    <property type="match status" value="1"/>
</dbReference>
<comment type="subcellular location">
    <subcellularLocation>
        <location evidence="1">Cell membrane</location>
        <topology evidence="1">Multi-pass membrane protein</topology>
    </subcellularLocation>
</comment>
<dbReference type="EMBL" id="VCEI01000025">
    <property type="protein sequence ID" value="TLU92408.1"/>
    <property type="molecule type" value="Genomic_DNA"/>
</dbReference>
<dbReference type="GO" id="GO:0005886">
    <property type="term" value="C:plasma membrane"/>
    <property type="evidence" value="ECO:0007669"/>
    <property type="project" value="UniProtKB-SubCell"/>
</dbReference>
<evidence type="ECO:0000256" key="7">
    <source>
        <dbReference type="ARBA" id="ARBA00023315"/>
    </source>
</evidence>
<evidence type="ECO:0000313" key="12">
    <source>
        <dbReference type="Proteomes" id="UP000309788"/>
    </source>
</evidence>
<evidence type="ECO:0000256" key="2">
    <source>
        <dbReference type="ARBA" id="ARBA00022475"/>
    </source>
</evidence>